<keyword evidence="2" id="KW-1185">Reference proteome</keyword>
<proteinExistence type="predicted"/>
<reference evidence="1" key="1">
    <citation type="submission" date="2020-06" db="EMBL/GenBank/DDBJ databases">
        <authorList>
            <consortium name="Wellcome Sanger Institute Data Sharing"/>
        </authorList>
    </citation>
    <scope>NUCLEOTIDE SEQUENCE [LARGE SCALE GENOMIC DNA]</scope>
</reference>
<evidence type="ECO:0000313" key="2">
    <source>
        <dbReference type="Proteomes" id="UP000694680"/>
    </source>
</evidence>
<organism evidence="1 2">
    <name type="scientific">Gouania willdenowi</name>
    <name type="common">Blunt-snouted clingfish</name>
    <name type="synonym">Lepadogaster willdenowi</name>
    <dbReference type="NCBI Taxonomy" id="441366"/>
    <lineage>
        <taxon>Eukaryota</taxon>
        <taxon>Metazoa</taxon>
        <taxon>Chordata</taxon>
        <taxon>Craniata</taxon>
        <taxon>Vertebrata</taxon>
        <taxon>Euteleostomi</taxon>
        <taxon>Actinopterygii</taxon>
        <taxon>Neopterygii</taxon>
        <taxon>Teleostei</taxon>
        <taxon>Neoteleostei</taxon>
        <taxon>Acanthomorphata</taxon>
        <taxon>Ovalentaria</taxon>
        <taxon>Blenniimorphae</taxon>
        <taxon>Blenniiformes</taxon>
        <taxon>Gobiesocoidei</taxon>
        <taxon>Gobiesocidae</taxon>
        <taxon>Gobiesocinae</taxon>
        <taxon>Gouania</taxon>
    </lineage>
</organism>
<sequence>MDIKLTSTYTHILPKHAGLQVKSMLLNNSDSQRCFQCCHSNSQDSDCTLFNDQVITFCEFVSVSWLTHVIGGVVRMLLDYVSHVIICSKPRQILERKPEWNEINGILSKIAPNLVYDALAVLPFPPGLKKYLVHREYKLQV</sequence>
<reference evidence="1" key="2">
    <citation type="submission" date="2025-08" db="UniProtKB">
        <authorList>
            <consortium name="Ensembl"/>
        </authorList>
    </citation>
    <scope>IDENTIFICATION</scope>
</reference>
<accession>A0A8C5HRJ5</accession>
<dbReference type="Ensembl" id="ENSGWIT00000051633.1">
    <property type="protein sequence ID" value="ENSGWIP00000047735.1"/>
    <property type="gene ID" value="ENSGWIG00000023474.1"/>
</dbReference>
<name>A0A8C5HRJ5_GOUWI</name>
<dbReference type="AlphaFoldDB" id="A0A8C5HRJ5"/>
<dbReference type="Proteomes" id="UP000694680">
    <property type="component" value="Chromosome 6"/>
</dbReference>
<protein>
    <submittedName>
        <fullName evidence="1">Uncharacterized protein</fullName>
    </submittedName>
</protein>
<evidence type="ECO:0000313" key="1">
    <source>
        <dbReference type="Ensembl" id="ENSGWIP00000047735.1"/>
    </source>
</evidence>
<reference evidence="1" key="3">
    <citation type="submission" date="2025-09" db="UniProtKB">
        <authorList>
            <consortium name="Ensembl"/>
        </authorList>
    </citation>
    <scope>IDENTIFICATION</scope>
</reference>